<keyword evidence="1" id="KW-0175">Coiled coil</keyword>
<dbReference type="RefSeq" id="WP_148988044.1">
    <property type="nucleotide sequence ID" value="NZ_VTEV01000004.1"/>
</dbReference>
<evidence type="ECO:0000256" key="1">
    <source>
        <dbReference type="SAM" id="Coils"/>
    </source>
</evidence>
<reference evidence="2 3" key="1">
    <citation type="submission" date="2019-08" db="EMBL/GenBank/DDBJ databases">
        <title>Bacillus genomes from the desert of Cuatro Cienegas, Coahuila.</title>
        <authorList>
            <person name="Olmedo-Alvarez G."/>
        </authorList>
    </citation>
    <scope>NUCLEOTIDE SEQUENCE [LARGE SCALE GENOMIC DNA]</scope>
    <source>
        <strain evidence="2 3">CH28_1T</strain>
    </source>
</reference>
<name>A0A5D4T0D0_9BACI</name>
<dbReference type="EMBL" id="VTEV01000004">
    <property type="protein sequence ID" value="TYS68058.1"/>
    <property type="molecule type" value="Genomic_DNA"/>
</dbReference>
<gene>
    <name evidence="2" type="ORF">FZC76_09885</name>
</gene>
<feature type="coiled-coil region" evidence="1">
    <location>
        <begin position="64"/>
        <end position="91"/>
    </location>
</feature>
<proteinExistence type="predicted"/>
<protein>
    <submittedName>
        <fullName evidence="2">Uncharacterized protein</fullName>
    </submittedName>
</protein>
<evidence type="ECO:0000313" key="2">
    <source>
        <dbReference type="EMBL" id="TYS68058.1"/>
    </source>
</evidence>
<evidence type="ECO:0000313" key="3">
    <source>
        <dbReference type="Proteomes" id="UP000322524"/>
    </source>
</evidence>
<sequence length="99" mass="11292">MKLVLYNNENKVLDVYKNISKVEAGTDEVTWNDGAVKGIKANFIVLPDEVEIGETIDQSIIDLDEKTKLQKKNLIQENEELKGRVKSLEETVLTLMDWV</sequence>
<dbReference type="Proteomes" id="UP000322524">
    <property type="component" value="Unassembled WGS sequence"/>
</dbReference>
<comment type="caution">
    <text evidence="2">The sequence shown here is derived from an EMBL/GenBank/DDBJ whole genome shotgun (WGS) entry which is preliminary data.</text>
</comment>
<accession>A0A5D4T0D0</accession>
<dbReference type="AlphaFoldDB" id="A0A5D4T0D0"/>
<dbReference type="OrthoDB" id="2940288at2"/>
<organism evidence="2 3">
    <name type="scientific">Sutcliffiella horikoshii</name>
    <dbReference type="NCBI Taxonomy" id="79883"/>
    <lineage>
        <taxon>Bacteria</taxon>
        <taxon>Bacillati</taxon>
        <taxon>Bacillota</taxon>
        <taxon>Bacilli</taxon>
        <taxon>Bacillales</taxon>
        <taxon>Bacillaceae</taxon>
        <taxon>Sutcliffiella</taxon>
    </lineage>
</organism>